<accession>A0A8J4XCC3</accession>
<dbReference type="EMBL" id="QNUK01000098">
    <property type="protein sequence ID" value="KAF5902073.1"/>
    <property type="molecule type" value="Genomic_DNA"/>
</dbReference>
<sequence>LINQKIVMCRQLWGCESFVFVLEYLLAIGNYLNQHAGKEKAKGFRLSSLTK</sequence>
<evidence type="ECO:0000259" key="1">
    <source>
        <dbReference type="PROSITE" id="PS51444"/>
    </source>
</evidence>
<dbReference type="AlphaFoldDB" id="A0A8J4XCC3"/>
<keyword evidence="3" id="KW-1185">Reference proteome</keyword>
<feature type="domain" description="FH2" evidence="1">
    <location>
        <begin position="1"/>
        <end position="51"/>
    </location>
</feature>
<comment type="caution">
    <text evidence="2">The sequence shown here is derived from an EMBL/GenBank/DDBJ whole genome shotgun (WGS) entry which is preliminary data.</text>
</comment>
<feature type="non-terminal residue" evidence="2">
    <location>
        <position position="1"/>
    </location>
</feature>
<gene>
    <name evidence="2" type="ORF">DAT39_008211</name>
</gene>
<dbReference type="PROSITE" id="PS51444">
    <property type="entry name" value="FH2"/>
    <property type="match status" value="1"/>
</dbReference>
<dbReference type="InterPro" id="IPR042201">
    <property type="entry name" value="FH2_Formin_sf"/>
</dbReference>
<proteinExistence type="predicted"/>
<dbReference type="InterPro" id="IPR015425">
    <property type="entry name" value="FH2_Formin"/>
</dbReference>
<evidence type="ECO:0000313" key="3">
    <source>
        <dbReference type="Proteomes" id="UP000727407"/>
    </source>
</evidence>
<evidence type="ECO:0000313" key="2">
    <source>
        <dbReference type="EMBL" id="KAF5902073.1"/>
    </source>
</evidence>
<name>A0A8J4XCC3_CLAMG</name>
<dbReference type="Proteomes" id="UP000727407">
    <property type="component" value="Unassembled WGS sequence"/>
</dbReference>
<dbReference type="Gene3D" id="1.20.58.2220">
    <property type="entry name" value="Formin, FH2 domain"/>
    <property type="match status" value="1"/>
</dbReference>
<dbReference type="OrthoDB" id="410721at2759"/>
<dbReference type="Pfam" id="PF02181">
    <property type="entry name" value="FH2"/>
    <property type="match status" value="1"/>
</dbReference>
<dbReference type="SUPFAM" id="SSF101447">
    <property type="entry name" value="Formin homology 2 domain (FH2 domain)"/>
    <property type="match status" value="1"/>
</dbReference>
<feature type="non-terminal residue" evidence="2">
    <location>
        <position position="51"/>
    </location>
</feature>
<reference evidence="2" key="1">
    <citation type="submission" date="2020-07" db="EMBL/GenBank/DDBJ databases">
        <title>Clarias magur genome sequencing, assembly and annotation.</title>
        <authorList>
            <person name="Kushwaha B."/>
            <person name="Kumar R."/>
            <person name="Das P."/>
            <person name="Joshi C.G."/>
            <person name="Kumar D."/>
            <person name="Nagpure N.S."/>
            <person name="Pandey M."/>
            <person name="Agarwal S."/>
            <person name="Srivastava S."/>
            <person name="Singh M."/>
            <person name="Sahoo L."/>
            <person name="Jayasankar P."/>
            <person name="Meher P.K."/>
            <person name="Koringa P.G."/>
            <person name="Iquebal M.A."/>
            <person name="Das S.P."/>
            <person name="Bit A."/>
            <person name="Patnaik S."/>
            <person name="Patel N."/>
            <person name="Shah T.M."/>
            <person name="Hinsu A."/>
            <person name="Jena J.K."/>
        </authorList>
    </citation>
    <scope>NUCLEOTIDE SEQUENCE</scope>
    <source>
        <strain evidence="2">CIFAMagur01</strain>
        <tissue evidence="2">Testis</tissue>
    </source>
</reference>
<protein>
    <submittedName>
        <fullName evidence="2">Formin-like protein 13</fullName>
    </submittedName>
</protein>
<organism evidence="2 3">
    <name type="scientific">Clarias magur</name>
    <name type="common">Asian catfish</name>
    <name type="synonym">Macropteronotus magur</name>
    <dbReference type="NCBI Taxonomy" id="1594786"/>
    <lineage>
        <taxon>Eukaryota</taxon>
        <taxon>Metazoa</taxon>
        <taxon>Chordata</taxon>
        <taxon>Craniata</taxon>
        <taxon>Vertebrata</taxon>
        <taxon>Euteleostomi</taxon>
        <taxon>Actinopterygii</taxon>
        <taxon>Neopterygii</taxon>
        <taxon>Teleostei</taxon>
        <taxon>Ostariophysi</taxon>
        <taxon>Siluriformes</taxon>
        <taxon>Clariidae</taxon>
        <taxon>Clarias</taxon>
    </lineage>
</organism>